<dbReference type="InterPro" id="IPR001930">
    <property type="entry name" value="Peptidase_M1"/>
</dbReference>
<name>A0ABU1FAV5_9RHOB</name>
<evidence type="ECO:0000256" key="4">
    <source>
        <dbReference type="ARBA" id="ARBA00012564"/>
    </source>
</evidence>
<comment type="catalytic activity">
    <reaction evidence="1">
        <text>Release of an N-terminal amino acid, Xaa-|-Yaa- from a peptide, amide or arylamide. Xaa is preferably Ala, but may be most amino acids including Pro (slow action). When a terminal hydrophobic residue is followed by a prolyl residue, the two may be released as an intact Xaa-Pro dipeptide.</text>
        <dbReference type="EC" id="3.4.11.2"/>
    </reaction>
</comment>
<feature type="domain" description="Peptidase M1 membrane alanine aminopeptidase" evidence="13">
    <location>
        <begin position="222"/>
        <end position="436"/>
    </location>
</feature>
<dbReference type="GO" id="GO:0016285">
    <property type="term" value="F:alanyl aminopeptidase activity"/>
    <property type="evidence" value="ECO:0007669"/>
    <property type="project" value="UniProtKB-EC"/>
</dbReference>
<dbReference type="InterPro" id="IPR035414">
    <property type="entry name" value="Peptidase_M1_pepN_Ig-like"/>
</dbReference>
<keyword evidence="18" id="KW-1185">Reference proteome</keyword>
<keyword evidence="9 17" id="KW-0378">Hydrolase</keyword>
<dbReference type="Gene3D" id="2.60.40.1840">
    <property type="match status" value="1"/>
</dbReference>
<dbReference type="Pfam" id="PF17900">
    <property type="entry name" value="Peptidase_M1_N"/>
    <property type="match status" value="1"/>
</dbReference>
<evidence type="ECO:0000259" key="15">
    <source>
        <dbReference type="Pfam" id="PF17432"/>
    </source>
</evidence>
<evidence type="ECO:0000313" key="17">
    <source>
        <dbReference type="EMBL" id="MDR5654033.1"/>
    </source>
</evidence>
<dbReference type="InterPro" id="IPR014782">
    <property type="entry name" value="Peptidase_M1_dom"/>
</dbReference>
<dbReference type="InterPro" id="IPR012779">
    <property type="entry name" value="Peptidase_M1_pepN"/>
</dbReference>
<evidence type="ECO:0000259" key="14">
    <source>
        <dbReference type="Pfam" id="PF11940"/>
    </source>
</evidence>
<dbReference type="RefSeq" id="WP_310458206.1">
    <property type="nucleotide sequence ID" value="NZ_JAVKPH010000020.1"/>
</dbReference>
<dbReference type="InterPro" id="IPR045357">
    <property type="entry name" value="Aminopeptidase_N-like_N"/>
</dbReference>
<comment type="caution">
    <text evidence="17">The sequence shown here is derived from an EMBL/GenBank/DDBJ whole genome shotgun (WGS) entry which is preliminary data.</text>
</comment>
<comment type="cofactor">
    <cofactor evidence="2">
        <name>Zn(2+)</name>
        <dbReference type="ChEBI" id="CHEBI:29105"/>
    </cofactor>
</comment>
<evidence type="ECO:0000256" key="5">
    <source>
        <dbReference type="ARBA" id="ARBA00015611"/>
    </source>
</evidence>
<feature type="domain" description="Aminopeptidase N-like N-terminal" evidence="16">
    <location>
        <begin position="99"/>
        <end position="183"/>
    </location>
</feature>
<dbReference type="Pfam" id="PF11940">
    <property type="entry name" value="DUF3458"/>
    <property type="match status" value="1"/>
</dbReference>
<evidence type="ECO:0000259" key="13">
    <source>
        <dbReference type="Pfam" id="PF01433"/>
    </source>
</evidence>
<protein>
    <recommendedName>
        <fullName evidence="5 12">Aminopeptidase N</fullName>
        <ecNumber evidence="4 12">3.4.11.2</ecNumber>
    </recommendedName>
</protein>
<dbReference type="EC" id="3.4.11.2" evidence="4 12"/>
<evidence type="ECO:0000256" key="10">
    <source>
        <dbReference type="ARBA" id="ARBA00022833"/>
    </source>
</evidence>
<evidence type="ECO:0000259" key="16">
    <source>
        <dbReference type="Pfam" id="PF17900"/>
    </source>
</evidence>
<evidence type="ECO:0000256" key="2">
    <source>
        <dbReference type="ARBA" id="ARBA00001947"/>
    </source>
</evidence>
<keyword evidence="8" id="KW-0479">Metal-binding</keyword>
<dbReference type="NCBIfam" id="TIGR02414">
    <property type="entry name" value="pepN_proteo"/>
    <property type="match status" value="1"/>
</dbReference>
<dbReference type="Pfam" id="PF17432">
    <property type="entry name" value="DUF3458_C"/>
    <property type="match status" value="1"/>
</dbReference>
<dbReference type="Gene3D" id="3.30.2010.30">
    <property type="match status" value="1"/>
</dbReference>
<dbReference type="Gene3D" id="1.25.50.10">
    <property type="entry name" value="Peptidase M1, alanyl aminopeptidase, C-terminal domain"/>
    <property type="match status" value="1"/>
</dbReference>
<evidence type="ECO:0000256" key="3">
    <source>
        <dbReference type="ARBA" id="ARBA00010136"/>
    </source>
</evidence>
<evidence type="ECO:0000256" key="1">
    <source>
        <dbReference type="ARBA" id="ARBA00000098"/>
    </source>
</evidence>
<reference evidence="17 18" key="1">
    <citation type="submission" date="2023-09" db="EMBL/GenBank/DDBJ databases">
        <title>Xinfangfangia sedmenti sp. nov., isolated the sedment.</title>
        <authorList>
            <person name="Xu L."/>
        </authorList>
    </citation>
    <scope>NUCLEOTIDE SEQUENCE [LARGE SCALE GENOMIC DNA]</scope>
    <source>
        <strain evidence="17 18">LG-4</strain>
    </source>
</reference>
<dbReference type="InterPro" id="IPR027268">
    <property type="entry name" value="Peptidase_M4/M1_CTD_sf"/>
</dbReference>
<dbReference type="InterPro" id="IPR042097">
    <property type="entry name" value="Aminopeptidase_N-like_N_sf"/>
</dbReference>
<dbReference type="InterPro" id="IPR024601">
    <property type="entry name" value="Peptidase_M1_pepN_C"/>
</dbReference>
<dbReference type="Gene3D" id="1.10.390.10">
    <property type="entry name" value="Neutral Protease Domain 2"/>
    <property type="match status" value="1"/>
</dbReference>
<feature type="domain" description="Peptidase M1 alanyl aminopeptidase Ig-like fold" evidence="14">
    <location>
        <begin position="441"/>
        <end position="532"/>
    </location>
</feature>
<dbReference type="Gene3D" id="2.60.40.1730">
    <property type="entry name" value="tricorn interacting facor f3 domain"/>
    <property type="match status" value="1"/>
</dbReference>
<evidence type="ECO:0000256" key="12">
    <source>
        <dbReference type="NCBIfam" id="TIGR02414"/>
    </source>
</evidence>
<proteinExistence type="inferred from homology"/>
<dbReference type="CDD" id="cd09600">
    <property type="entry name" value="M1_APN"/>
    <property type="match status" value="1"/>
</dbReference>
<dbReference type="Pfam" id="PF01433">
    <property type="entry name" value="Peptidase_M1"/>
    <property type="match status" value="1"/>
</dbReference>
<dbReference type="InterPro" id="IPR038438">
    <property type="entry name" value="PepN_Ig-like_sf"/>
</dbReference>
<keyword evidence="7" id="KW-0645">Protease</keyword>
<gene>
    <name evidence="17" type="primary">pepN</name>
    <name evidence="17" type="ORF">RGD00_15575</name>
</gene>
<evidence type="ECO:0000256" key="7">
    <source>
        <dbReference type="ARBA" id="ARBA00022670"/>
    </source>
</evidence>
<dbReference type="SUPFAM" id="SSF55486">
    <property type="entry name" value="Metalloproteases ('zincins'), catalytic domain"/>
    <property type="match status" value="1"/>
</dbReference>
<evidence type="ECO:0000256" key="6">
    <source>
        <dbReference type="ARBA" id="ARBA00022438"/>
    </source>
</evidence>
<dbReference type="SUPFAM" id="SSF63737">
    <property type="entry name" value="Leukotriene A4 hydrolase N-terminal domain"/>
    <property type="match status" value="1"/>
</dbReference>
<dbReference type="InterPro" id="IPR037144">
    <property type="entry name" value="Peptidase_M1_pepN_C_sf"/>
</dbReference>
<dbReference type="Proteomes" id="UP001247754">
    <property type="component" value="Unassembled WGS sequence"/>
</dbReference>
<evidence type="ECO:0000256" key="9">
    <source>
        <dbReference type="ARBA" id="ARBA00022801"/>
    </source>
</evidence>
<feature type="domain" description="Peptidase M1 alanyl aminopeptidase C-terminal" evidence="15">
    <location>
        <begin position="536"/>
        <end position="853"/>
    </location>
</feature>
<dbReference type="PANTHER" id="PTHR46322">
    <property type="entry name" value="PUROMYCIN-SENSITIVE AMINOPEPTIDASE"/>
    <property type="match status" value="1"/>
</dbReference>
<accession>A0ABU1FAV5</accession>
<dbReference type="EMBL" id="JAVKPH010000020">
    <property type="protein sequence ID" value="MDR5654033.1"/>
    <property type="molecule type" value="Genomic_DNA"/>
</dbReference>
<sequence length="863" mass="94630">MQDAAPQVQYLSDYQPWPWLVRAVALTFRLAPRATRVAARLDLAPNPARPGRHDLRLDGEGLRLIRAAIGGVALDVTPDATGLTIPAAALPQGPFTLETEVEIAPEGNTALEGLYMSNGMYCTQCEAEGFRKITFYPDRPDVMAPFRVRVESGLPVLLSNGNLVAQGPGWAEWDDPWPKPAYLFALVAGDLRAHRGQFTTRSGRKVALAVWVRPGDEGRCDWAMESLIRSMRWDEEVYGREYDLDIFNIVAVDDFNMGAMENKGLNIFNSRYVLASPETATDDDFARIEAIIAHEYFHNWTGNRITCRDWFQLCLKEGLTVFRDQQFTGDMRSHAVKRIEDVLLLRARQFREDAGPLAHPVRPGSYVEINNFYTATVYEKGAELIGMLRRLVGAEGYANALDLYFARHDGQAATIEDWLKVFEDATGRDLSQFHRWYTQAGTPRVTVAEDWDGGTYTLTLEQATPPTPGQPVKHPVPIPVAVGLLNPNGDEVVPTTVLELTGARQSFRFEGLAARPVPSILRGFSAPVILDHDRTDAERAFLLAHDTDTFNRWEAGRALAKQVLARMVTDNAAPGPDWLAAVERVLLDETLDPAFRALCLRLPGEDDMAQTLHTAGLTPDPDRIHAARKRLGDRLAQHLAPHLPGLYEALALPGPYTPDARAAGARALRLAVLALMTRIDGGTRAARAYAAADNMTDQTGALACLIEAGRADAELAAFARQWGHDRLVMDKWFSLQSALAAPAGAAELVAGLTAHPAFDWKNPNRFRAVIGAFSGNHAGFHRADGAGYRLVADWLIRLDPLNPQTAARMSTAFDTATRYDADRRGLIGAELARILAVPGLSRDMTEMAGRMLAGIDAAAGAAG</sequence>
<evidence type="ECO:0000256" key="8">
    <source>
        <dbReference type="ARBA" id="ARBA00022723"/>
    </source>
</evidence>
<comment type="similarity">
    <text evidence="3">Belongs to the peptidase M1 family.</text>
</comment>
<keyword evidence="6 17" id="KW-0031">Aminopeptidase</keyword>
<evidence type="ECO:0000256" key="11">
    <source>
        <dbReference type="ARBA" id="ARBA00023049"/>
    </source>
</evidence>
<evidence type="ECO:0000313" key="18">
    <source>
        <dbReference type="Proteomes" id="UP001247754"/>
    </source>
</evidence>
<dbReference type="PRINTS" id="PR00756">
    <property type="entry name" value="ALADIPTASE"/>
</dbReference>
<keyword evidence="11" id="KW-0482">Metalloprotease</keyword>
<organism evidence="17 18">
    <name type="scientific">Ruixingdingia sedimenti</name>
    <dbReference type="NCBI Taxonomy" id="3073604"/>
    <lineage>
        <taxon>Bacteria</taxon>
        <taxon>Pseudomonadati</taxon>
        <taxon>Pseudomonadota</taxon>
        <taxon>Alphaproteobacteria</taxon>
        <taxon>Rhodobacterales</taxon>
        <taxon>Paracoccaceae</taxon>
        <taxon>Ruixingdingia</taxon>
    </lineage>
</organism>
<dbReference type="PANTHER" id="PTHR46322:SF1">
    <property type="entry name" value="PUROMYCIN-SENSITIVE AMINOPEPTIDASE"/>
    <property type="match status" value="1"/>
</dbReference>
<keyword evidence="10" id="KW-0862">Zinc</keyword>